<organism evidence="4">
    <name type="scientific">marine metagenome</name>
    <dbReference type="NCBI Taxonomy" id="408172"/>
    <lineage>
        <taxon>unclassified sequences</taxon>
        <taxon>metagenomes</taxon>
        <taxon>ecological metagenomes</taxon>
    </lineage>
</organism>
<evidence type="ECO:0000259" key="3">
    <source>
        <dbReference type="PROSITE" id="PS51387"/>
    </source>
</evidence>
<gene>
    <name evidence="4" type="ORF">METZ01_LOCUS490867</name>
</gene>
<evidence type="ECO:0000256" key="1">
    <source>
        <dbReference type="ARBA" id="ARBA00001974"/>
    </source>
</evidence>
<dbReference type="InterPro" id="IPR016169">
    <property type="entry name" value="FAD-bd_PCMH_sub2"/>
</dbReference>
<dbReference type="GO" id="GO:0022904">
    <property type="term" value="P:respiratory electron transport chain"/>
    <property type="evidence" value="ECO:0007669"/>
    <property type="project" value="TreeGrafter"/>
</dbReference>
<name>A0A383D173_9ZZZZ</name>
<dbReference type="GO" id="GO:0016491">
    <property type="term" value="F:oxidoreductase activity"/>
    <property type="evidence" value="ECO:0007669"/>
    <property type="project" value="UniProtKB-KW"/>
</dbReference>
<dbReference type="PROSITE" id="PS51387">
    <property type="entry name" value="FAD_PCMH"/>
    <property type="match status" value="1"/>
</dbReference>
<comment type="cofactor">
    <cofactor evidence="1">
        <name>FAD</name>
        <dbReference type="ChEBI" id="CHEBI:57692"/>
    </cofactor>
</comment>
<evidence type="ECO:0000313" key="4">
    <source>
        <dbReference type="EMBL" id="SVE38013.1"/>
    </source>
</evidence>
<proteinExistence type="predicted"/>
<accession>A0A383D173</accession>
<dbReference type="InterPro" id="IPR036318">
    <property type="entry name" value="FAD-bd_PCMH-like_sf"/>
</dbReference>
<sequence length="94" mass="10030">MTGLVQGCHTTPDDIALSLEKMNQIEELDTIAHTMTVQAGVTMREAQDAADEKGLFFPVDIGARDNCMLGGNVATNAGGTKVIRYGMMRDSILG</sequence>
<protein>
    <recommendedName>
        <fullName evidence="3">FAD-binding PCMH-type domain-containing protein</fullName>
    </recommendedName>
</protein>
<feature type="domain" description="FAD-binding PCMH-type" evidence="3">
    <location>
        <begin position="1"/>
        <end position="94"/>
    </location>
</feature>
<dbReference type="Pfam" id="PF01565">
    <property type="entry name" value="FAD_binding_4"/>
    <property type="match status" value="1"/>
</dbReference>
<dbReference type="GO" id="GO:0071949">
    <property type="term" value="F:FAD binding"/>
    <property type="evidence" value="ECO:0007669"/>
    <property type="project" value="InterPro"/>
</dbReference>
<keyword evidence="2" id="KW-0560">Oxidoreductase</keyword>
<dbReference type="EMBL" id="UINC01213304">
    <property type="protein sequence ID" value="SVE38013.1"/>
    <property type="molecule type" value="Genomic_DNA"/>
</dbReference>
<dbReference type="InterPro" id="IPR051264">
    <property type="entry name" value="FAD-oxidored/transferase_4"/>
</dbReference>
<dbReference type="PANTHER" id="PTHR43716">
    <property type="entry name" value="D-2-HYDROXYGLUTARATE DEHYDROGENASE, MITOCHONDRIAL"/>
    <property type="match status" value="1"/>
</dbReference>
<evidence type="ECO:0000256" key="2">
    <source>
        <dbReference type="ARBA" id="ARBA00023002"/>
    </source>
</evidence>
<dbReference type="SUPFAM" id="SSF56176">
    <property type="entry name" value="FAD-binding/transporter-associated domain-like"/>
    <property type="match status" value="1"/>
</dbReference>
<dbReference type="PANTHER" id="PTHR43716:SF1">
    <property type="entry name" value="D-2-HYDROXYGLUTARATE DEHYDROGENASE, MITOCHONDRIAL"/>
    <property type="match status" value="1"/>
</dbReference>
<dbReference type="Gene3D" id="3.30.465.10">
    <property type="match status" value="1"/>
</dbReference>
<dbReference type="InterPro" id="IPR006094">
    <property type="entry name" value="Oxid_FAD_bind_N"/>
</dbReference>
<reference evidence="4" key="1">
    <citation type="submission" date="2018-05" db="EMBL/GenBank/DDBJ databases">
        <authorList>
            <person name="Lanie J.A."/>
            <person name="Ng W.-L."/>
            <person name="Kazmierczak K.M."/>
            <person name="Andrzejewski T.M."/>
            <person name="Davidsen T.M."/>
            <person name="Wayne K.J."/>
            <person name="Tettelin H."/>
            <person name="Glass J.I."/>
            <person name="Rusch D."/>
            <person name="Podicherti R."/>
            <person name="Tsui H.-C.T."/>
            <person name="Winkler M.E."/>
        </authorList>
    </citation>
    <scope>NUCLEOTIDE SEQUENCE</scope>
</reference>
<feature type="non-terminal residue" evidence="4">
    <location>
        <position position="94"/>
    </location>
</feature>
<dbReference type="InterPro" id="IPR016166">
    <property type="entry name" value="FAD-bd_PCMH"/>
</dbReference>
<dbReference type="AlphaFoldDB" id="A0A383D173"/>